<gene>
    <name evidence="10" type="ORF">MLIT_37280</name>
</gene>
<dbReference type="SUPFAM" id="SSF55874">
    <property type="entry name" value="ATPase domain of HSP90 chaperone/DNA topoisomerase II/histidine kinase"/>
    <property type="match status" value="1"/>
</dbReference>
<dbReference type="InterPro" id="IPR003594">
    <property type="entry name" value="HATPase_dom"/>
</dbReference>
<keyword evidence="11" id="KW-1185">Reference proteome</keyword>
<dbReference type="GO" id="GO:0016020">
    <property type="term" value="C:membrane"/>
    <property type="evidence" value="ECO:0007669"/>
    <property type="project" value="InterPro"/>
</dbReference>
<protein>
    <recommendedName>
        <fullName evidence="2">histidine kinase</fullName>
        <ecNumber evidence="2">2.7.13.3</ecNumber>
    </recommendedName>
</protein>
<evidence type="ECO:0000256" key="8">
    <source>
        <dbReference type="ARBA" id="ARBA00023012"/>
    </source>
</evidence>
<keyword evidence="6 10" id="KW-0418">Kinase</keyword>
<keyword evidence="8" id="KW-0902">Two-component regulatory system</keyword>
<evidence type="ECO:0000256" key="3">
    <source>
        <dbReference type="ARBA" id="ARBA00022553"/>
    </source>
</evidence>
<dbReference type="PANTHER" id="PTHR24421">
    <property type="entry name" value="NITRATE/NITRITE SENSOR PROTEIN NARX-RELATED"/>
    <property type="match status" value="1"/>
</dbReference>
<keyword evidence="3" id="KW-0597">Phosphoprotein</keyword>
<dbReference type="InterPro" id="IPR050482">
    <property type="entry name" value="Sensor_HK_TwoCompSys"/>
</dbReference>
<dbReference type="InterPro" id="IPR011712">
    <property type="entry name" value="Sig_transdc_His_kin_sub3_dim/P"/>
</dbReference>
<evidence type="ECO:0000256" key="2">
    <source>
        <dbReference type="ARBA" id="ARBA00012438"/>
    </source>
</evidence>
<evidence type="ECO:0000259" key="9">
    <source>
        <dbReference type="SMART" id="SM00065"/>
    </source>
</evidence>
<dbReference type="AlphaFoldDB" id="A0AAD1MWA7"/>
<dbReference type="EMBL" id="AP022586">
    <property type="protein sequence ID" value="BBY18136.1"/>
    <property type="molecule type" value="Genomic_DNA"/>
</dbReference>
<keyword evidence="7" id="KW-0067">ATP-binding</keyword>
<sequence>MSTRHDSAHRQRGNPIEETERLHRLCELADTQAALKRLAVLIARNDSPTEVFAAVTKEIRRRFGSVTARMIRFESHGTATIVANEGTAGPHVRVGEEWTNFPERGLTCTVWRTGRPARVDDYREVPGGEVYLTEGLLSAVAVPVYVSGSLWGLIAIGSGTGPLPADAEERLSEFTGLTATAIATAQSRAELIASRARIVAAADEARERIERNLHDGAQQQLVTLALRIATLTECPDLTTSVRGELQTVLSDLRTVLTELREIARGIHPAVLSEAGLGPALRSLASRSALPLRVRVDVPGRLAAPVEVGAYYVVSESLTNAVKLARATHAEVSAVLDNEVLCVHVADDGIGGAVCRGGSGLLGLQDRVEALGGRLLVDSPLGGGTRIHCEIPAGKHGAGRAELSDFPGR</sequence>
<name>A0AAD1MWA7_9MYCO</name>
<dbReference type="PANTHER" id="PTHR24421:SF10">
    <property type="entry name" value="NITRATE_NITRITE SENSOR PROTEIN NARQ"/>
    <property type="match status" value="1"/>
</dbReference>
<dbReference type="InterPro" id="IPR029016">
    <property type="entry name" value="GAF-like_dom_sf"/>
</dbReference>
<dbReference type="Gene3D" id="3.30.450.40">
    <property type="match status" value="1"/>
</dbReference>
<evidence type="ECO:0000256" key="4">
    <source>
        <dbReference type="ARBA" id="ARBA00022679"/>
    </source>
</evidence>
<organism evidence="10 11">
    <name type="scientific">Mycolicibacterium litorale</name>
    <dbReference type="NCBI Taxonomy" id="758802"/>
    <lineage>
        <taxon>Bacteria</taxon>
        <taxon>Bacillati</taxon>
        <taxon>Actinomycetota</taxon>
        <taxon>Actinomycetes</taxon>
        <taxon>Mycobacteriales</taxon>
        <taxon>Mycobacteriaceae</taxon>
        <taxon>Mycolicibacterium</taxon>
    </lineage>
</organism>
<dbReference type="SUPFAM" id="SSF55781">
    <property type="entry name" value="GAF domain-like"/>
    <property type="match status" value="1"/>
</dbReference>
<proteinExistence type="predicted"/>
<dbReference type="GO" id="GO:0000155">
    <property type="term" value="F:phosphorelay sensor kinase activity"/>
    <property type="evidence" value="ECO:0007669"/>
    <property type="project" value="InterPro"/>
</dbReference>
<keyword evidence="5" id="KW-0547">Nucleotide-binding</keyword>
<comment type="catalytic activity">
    <reaction evidence="1">
        <text>ATP + protein L-histidine = ADP + protein N-phospho-L-histidine.</text>
        <dbReference type="EC" id="2.7.13.3"/>
    </reaction>
</comment>
<evidence type="ECO:0000256" key="5">
    <source>
        <dbReference type="ARBA" id="ARBA00022741"/>
    </source>
</evidence>
<dbReference type="Gene3D" id="3.30.565.10">
    <property type="entry name" value="Histidine kinase-like ATPase, C-terminal domain"/>
    <property type="match status" value="1"/>
</dbReference>
<dbReference type="EC" id="2.7.13.3" evidence="2"/>
<dbReference type="GO" id="GO:0046983">
    <property type="term" value="F:protein dimerization activity"/>
    <property type="evidence" value="ECO:0007669"/>
    <property type="project" value="InterPro"/>
</dbReference>
<reference evidence="10 11" key="1">
    <citation type="journal article" date="2019" name="Emerg. Microbes Infect.">
        <title>Comprehensive subspecies identification of 175 nontuberculous mycobacteria species based on 7547 genomic profiles.</title>
        <authorList>
            <person name="Matsumoto Y."/>
            <person name="Kinjo T."/>
            <person name="Motooka D."/>
            <person name="Nabeya D."/>
            <person name="Jung N."/>
            <person name="Uechi K."/>
            <person name="Horii T."/>
            <person name="Iida T."/>
            <person name="Fujita J."/>
            <person name="Nakamura S."/>
        </authorList>
    </citation>
    <scope>NUCLEOTIDE SEQUENCE [LARGE SCALE GENOMIC DNA]</scope>
    <source>
        <strain evidence="10 11">JCM 17423</strain>
    </source>
</reference>
<dbReference type="Pfam" id="PF07730">
    <property type="entry name" value="HisKA_3"/>
    <property type="match status" value="1"/>
</dbReference>
<evidence type="ECO:0000256" key="6">
    <source>
        <dbReference type="ARBA" id="ARBA00022777"/>
    </source>
</evidence>
<dbReference type="SMART" id="SM00065">
    <property type="entry name" value="GAF"/>
    <property type="match status" value="1"/>
</dbReference>
<dbReference type="CDD" id="cd16917">
    <property type="entry name" value="HATPase_UhpB-NarQ-NarX-like"/>
    <property type="match status" value="1"/>
</dbReference>
<dbReference type="InterPro" id="IPR036890">
    <property type="entry name" value="HATPase_C_sf"/>
</dbReference>
<accession>A0AAD1MWA7</accession>
<evidence type="ECO:0000256" key="1">
    <source>
        <dbReference type="ARBA" id="ARBA00000085"/>
    </source>
</evidence>
<dbReference type="Gene3D" id="1.20.5.1930">
    <property type="match status" value="1"/>
</dbReference>
<keyword evidence="4" id="KW-0808">Transferase</keyword>
<dbReference type="Proteomes" id="UP000466607">
    <property type="component" value="Chromosome"/>
</dbReference>
<dbReference type="Pfam" id="PF02518">
    <property type="entry name" value="HATPase_c"/>
    <property type="match status" value="1"/>
</dbReference>
<dbReference type="InterPro" id="IPR003018">
    <property type="entry name" value="GAF"/>
</dbReference>
<dbReference type="Pfam" id="PF13185">
    <property type="entry name" value="GAF_2"/>
    <property type="match status" value="1"/>
</dbReference>
<evidence type="ECO:0000313" key="10">
    <source>
        <dbReference type="EMBL" id="BBY18136.1"/>
    </source>
</evidence>
<evidence type="ECO:0000256" key="7">
    <source>
        <dbReference type="ARBA" id="ARBA00022840"/>
    </source>
</evidence>
<evidence type="ECO:0000313" key="11">
    <source>
        <dbReference type="Proteomes" id="UP000466607"/>
    </source>
</evidence>
<dbReference type="GO" id="GO:0005524">
    <property type="term" value="F:ATP binding"/>
    <property type="evidence" value="ECO:0007669"/>
    <property type="project" value="UniProtKB-KW"/>
</dbReference>
<feature type="domain" description="GAF" evidence="9">
    <location>
        <begin position="47"/>
        <end position="192"/>
    </location>
</feature>